<evidence type="ECO:0000256" key="3">
    <source>
        <dbReference type="PIRSR" id="PIRSR036893-52"/>
    </source>
</evidence>
<comment type="subunit">
    <text evidence="2">Homodimer.</text>
</comment>
<dbReference type="InterPro" id="IPR012674">
    <property type="entry name" value="Calycin"/>
</dbReference>
<feature type="lipid moiety-binding region" description="S-diacylglycerol cysteine" evidence="3">
    <location>
        <position position="17"/>
    </location>
</feature>
<feature type="chain" id="PRO_5012429683" description="Outer membrane lipoprotein Blc" evidence="4">
    <location>
        <begin position="16"/>
        <end position="198"/>
    </location>
</feature>
<dbReference type="EMBL" id="JMIW01000001">
    <property type="protein sequence ID" value="KEO92184.1"/>
    <property type="molecule type" value="Genomic_DNA"/>
</dbReference>
<dbReference type="PANTHER" id="PTHR10612:SF34">
    <property type="entry name" value="APOLIPOPROTEIN D"/>
    <property type="match status" value="1"/>
</dbReference>
<evidence type="ECO:0000313" key="7">
    <source>
        <dbReference type="Proteomes" id="UP000027647"/>
    </source>
</evidence>
<dbReference type="GO" id="GO:0006950">
    <property type="term" value="P:response to stress"/>
    <property type="evidence" value="ECO:0007669"/>
    <property type="project" value="UniProtKB-ARBA"/>
</dbReference>
<comment type="caution">
    <text evidence="6">The sequence shown here is derived from an EMBL/GenBank/DDBJ whole genome shotgun (WGS) entry which is preliminary data.</text>
</comment>
<comment type="subcellular location">
    <subcellularLocation>
        <location evidence="2">Cell outer membrane</location>
    </subcellularLocation>
</comment>
<keyword evidence="2 3" id="KW-0449">Lipoprotein</keyword>
<feature type="signal peptide" evidence="4">
    <location>
        <begin position="1"/>
        <end position="15"/>
    </location>
</feature>
<evidence type="ECO:0000259" key="5">
    <source>
        <dbReference type="Pfam" id="PF08212"/>
    </source>
</evidence>
<evidence type="ECO:0000313" key="6">
    <source>
        <dbReference type="EMBL" id="KEO92184.1"/>
    </source>
</evidence>
<keyword evidence="2" id="KW-0998">Cell outer membrane</keyword>
<keyword evidence="7" id="KW-1185">Reference proteome</keyword>
<name>A0A074MFF5_ERYLO</name>
<keyword evidence="3" id="KW-0564">Palmitate</keyword>
<evidence type="ECO:0000256" key="1">
    <source>
        <dbReference type="ARBA" id="ARBA00006889"/>
    </source>
</evidence>
<reference evidence="6 7" key="1">
    <citation type="submission" date="2014-04" db="EMBL/GenBank/DDBJ databases">
        <title>A comprehensive comparison of genomes of Erythrobacter spp. strains.</title>
        <authorList>
            <person name="Zheng Q."/>
        </authorList>
    </citation>
    <scope>NUCLEOTIDE SEQUENCE [LARGE SCALE GENOMIC DNA]</scope>
    <source>
        <strain evidence="6 7">DSM 6997</strain>
    </source>
</reference>
<protein>
    <recommendedName>
        <fullName evidence="2">Outer membrane lipoprotein Blc</fullName>
    </recommendedName>
</protein>
<dbReference type="InterPro" id="IPR022271">
    <property type="entry name" value="Lipocalin_ApoD"/>
</dbReference>
<dbReference type="InterPro" id="IPR047202">
    <property type="entry name" value="Lipocalin_Blc-like_dom"/>
</dbReference>
<dbReference type="CDD" id="cd19438">
    <property type="entry name" value="lipocalin_Blc-like"/>
    <property type="match status" value="1"/>
</dbReference>
<dbReference type="AlphaFoldDB" id="A0A074MFF5"/>
<dbReference type="STRING" id="1044.EH31_05825"/>
<dbReference type="Gene3D" id="2.40.128.20">
    <property type="match status" value="1"/>
</dbReference>
<comment type="function">
    <text evidence="2">Involved in the storage or transport of lipids necessary for membrane maintenance under stressful conditions. Displays a binding preference for lysophospholipids.</text>
</comment>
<dbReference type="PANTHER" id="PTHR10612">
    <property type="entry name" value="APOLIPOPROTEIN D"/>
    <property type="match status" value="1"/>
</dbReference>
<dbReference type="Pfam" id="PF08212">
    <property type="entry name" value="Lipocalin_2"/>
    <property type="match status" value="1"/>
</dbReference>
<comment type="similarity">
    <text evidence="1 2">Belongs to the calycin superfamily. Lipocalin family.</text>
</comment>
<feature type="lipid moiety-binding region" description="N-palmitoyl cysteine" evidence="3">
    <location>
        <position position="17"/>
    </location>
</feature>
<accession>A0A074MFF5</accession>
<feature type="domain" description="Lipocalin/cytosolic fatty-acid binding" evidence="5">
    <location>
        <begin position="36"/>
        <end position="190"/>
    </location>
</feature>
<dbReference type="GO" id="GO:0008289">
    <property type="term" value="F:lipid binding"/>
    <property type="evidence" value="ECO:0007669"/>
    <property type="project" value="UniProtKB-UniRule"/>
</dbReference>
<keyword evidence="2" id="KW-0472">Membrane</keyword>
<proteinExistence type="inferred from homology"/>
<keyword evidence="4" id="KW-0732">Signal</keyword>
<evidence type="ECO:0000256" key="4">
    <source>
        <dbReference type="SAM" id="SignalP"/>
    </source>
</evidence>
<evidence type="ECO:0000256" key="2">
    <source>
        <dbReference type="PIRNR" id="PIRNR036893"/>
    </source>
</evidence>
<dbReference type="Proteomes" id="UP000027647">
    <property type="component" value="Unassembled WGS sequence"/>
</dbReference>
<dbReference type="eggNOG" id="COG3040">
    <property type="taxonomic scope" value="Bacteria"/>
</dbReference>
<keyword evidence="2" id="KW-0446">Lipid-binding</keyword>
<dbReference type="InterPro" id="IPR000566">
    <property type="entry name" value="Lipocln_cytosolic_FA-bd_dom"/>
</dbReference>
<dbReference type="PIRSF" id="PIRSF036893">
    <property type="entry name" value="Lipocalin_ApoD"/>
    <property type="match status" value="1"/>
</dbReference>
<dbReference type="GO" id="GO:0009279">
    <property type="term" value="C:cell outer membrane"/>
    <property type="evidence" value="ECO:0007669"/>
    <property type="project" value="UniProtKB-SubCell"/>
</dbReference>
<dbReference type="SUPFAM" id="SSF50814">
    <property type="entry name" value="Lipocalins"/>
    <property type="match status" value="1"/>
</dbReference>
<gene>
    <name evidence="6" type="ORF">EH31_05825</name>
</gene>
<sequence>MTATALALAAPIALGACVGSPGPVGNVAVPEPAKPVELNAYLGKWYEYARYEAPFQEGCEGVTADYSLKETDGRETSSASNIRVVNSCFEGSLSGKFSQATGRARIVEGSDGAKLKVSFFGPFFGDYWVLDRSEPSADGQYEWSIVGEPSGRYLWMLTREAVPSEERRTMLETRVRELGYDWDLVRVTKQPAPPEPAP</sequence>
<organism evidence="6 7">
    <name type="scientific">Erythrobacter longus</name>
    <dbReference type="NCBI Taxonomy" id="1044"/>
    <lineage>
        <taxon>Bacteria</taxon>
        <taxon>Pseudomonadati</taxon>
        <taxon>Pseudomonadota</taxon>
        <taxon>Alphaproteobacteria</taxon>
        <taxon>Sphingomonadales</taxon>
        <taxon>Erythrobacteraceae</taxon>
        <taxon>Erythrobacter/Porphyrobacter group</taxon>
        <taxon>Erythrobacter</taxon>
    </lineage>
</organism>